<keyword evidence="3" id="KW-1185">Reference proteome</keyword>
<proteinExistence type="predicted"/>
<dbReference type="eggNOG" id="COG3746">
    <property type="taxonomic scope" value="Bacteria"/>
</dbReference>
<reference evidence="2 3" key="1">
    <citation type="journal article" date="2011" name="J. Bacteriol.">
        <title>Genome sequence of the mercury-methylating and pleomorphic Desulfovibrio africanus Strain Walvis Bay.</title>
        <authorList>
            <person name="Brown S.D."/>
            <person name="Wall J.D."/>
            <person name="Kucken A.M."/>
            <person name="Gilmour C.C."/>
            <person name="Podar M."/>
            <person name="Brandt C.C."/>
            <person name="Teshima H."/>
            <person name="Detter J.C."/>
            <person name="Han C.S."/>
            <person name="Land M.L."/>
            <person name="Lucas S."/>
            <person name="Han J."/>
            <person name="Pennacchio L."/>
            <person name="Nolan M."/>
            <person name="Pitluck S."/>
            <person name="Woyke T."/>
            <person name="Goodwin L."/>
            <person name="Palumbo A.V."/>
            <person name="Elias D.A."/>
        </authorList>
    </citation>
    <scope>NUCLEOTIDE SEQUENCE [LARGE SCALE GENOMIC DNA]</scope>
    <source>
        <strain evidence="2 3">Walvis Bay</strain>
    </source>
</reference>
<sequence length="404" mass="44755" precursor="true">MLMRTVVNSIVLLALVPAGAWAGAKIPIDDEASIEIGYLLQTQYRYANLNLDTGTEDGNHDFILRRGRLRLAATLTEDIGLFLQTEATAGMNGGPTVRLIDAFGTLRLAEPAVLYAGEHMAPAGREITTNPATLLAIDRPAITNYNLTWGLGARPQFNTTDYPDGDLGLEGRTNVRDIGATLFGALSTSEKLHFKYYAGFYEGVDEAPEDSASPRFTARIQANLFDPEPDYYNLGTYLGEKRTVALGTSVDLQNDIARDEDTGRNVDYRWWELDLFVEHALGPGSVTMEWIYQLLELDGARALLEAENVTRDARRTEGQGFATQVGYYLEQYKLQPWAGYELWDTRAPGDAGGFQAARAGLNYYLRGQNAKLYAGYEHFRAEQSIGDSDEDTLHTVLLGLSLYY</sequence>
<organism evidence="2 3">
    <name type="scientific">Desulfocurvibacter africanus subsp. africanus str. Walvis Bay</name>
    <dbReference type="NCBI Taxonomy" id="690850"/>
    <lineage>
        <taxon>Bacteria</taxon>
        <taxon>Pseudomonadati</taxon>
        <taxon>Thermodesulfobacteriota</taxon>
        <taxon>Desulfovibrionia</taxon>
        <taxon>Desulfovibrionales</taxon>
        <taxon>Desulfovibrionaceae</taxon>
        <taxon>Desulfocurvibacter</taxon>
    </lineage>
</organism>
<accession>F3YWB0</accession>
<name>F3YWB0_DESAF</name>
<feature type="chain" id="PRO_5003303220" evidence="1">
    <location>
        <begin position="23"/>
        <end position="404"/>
    </location>
</feature>
<evidence type="ECO:0000256" key="1">
    <source>
        <dbReference type="SAM" id="SignalP"/>
    </source>
</evidence>
<dbReference type="SUPFAM" id="SSF56935">
    <property type="entry name" value="Porins"/>
    <property type="match status" value="1"/>
</dbReference>
<protein>
    <submittedName>
        <fullName evidence="2">Phosphate-selective porin O and P</fullName>
    </submittedName>
</protein>
<dbReference type="KEGG" id="daf:Desaf_0863"/>
<dbReference type="AlphaFoldDB" id="F3YWB0"/>
<feature type="signal peptide" evidence="1">
    <location>
        <begin position="1"/>
        <end position="22"/>
    </location>
</feature>
<evidence type="ECO:0000313" key="2">
    <source>
        <dbReference type="EMBL" id="EGJ49213.1"/>
    </source>
</evidence>
<dbReference type="InterPro" id="IPR023614">
    <property type="entry name" value="Porin_dom_sf"/>
</dbReference>
<dbReference type="HOGENOM" id="CLU_680992_0_0_7"/>
<dbReference type="Proteomes" id="UP000007844">
    <property type="component" value="Chromosome"/>
</dbReference>
<dbReference type="EMBL" id="CP003221">
    <property type="protein sequence ID" value="EGJ49213.1"/>
    <property type="molecule type" value="Genomic_DNA"/>
</dbReference>
<gene>
    <name evidence="2" type="ORF">Desaf_0863</name>
</gene>
<dbReference type="Gene3D" id="2.40.160.10">
    <property type="entry name" value="Porin"/>
    <property type="match status" value="1"/>
</dbReference>
<dbReference type="RefSeq" id="WP_014259034.1">
    <property type="nucleotide sequence ID" value="NC_016629.1"/>
</dbReference>
<evidence type="ECO:0000313" key="3">
    <source>
        <dbReference type="Proteomes" id="UP000007844"/>
    </source>
</evidence>
<dbReference type="STRING" id="690850.Desaf_0863"/>
<keyword evidence="1" id="KW-0732">Signal</keyword>